<evidence type="ECO:0000256" key="1">
    <source>
        <dbReference type="SAM" id="Phobius"/>
    </source>
</evidence>
<protein>
    <submittedName>
        <fullName evidence="2">Uncharacterized protein</fullName>
    </submittedName>
</protein>
<name>A0ABS9IQM1_9ACTN</name>
<feature type="transmembrane region" description="Helical" evidence="1">
    <location>
        <begin position="199"/>
        <end position="219"/>
    </location>
</feature>
<dbReference type="Proteomes" id="UP001200110">
    <property type="component" value="Unassembled WGS sequence"/>
</dbReference>
<keyword evidence="1" id="KW-1133">Transmembrane helix</keyword>
<feature type="transmembrane region" description="Helical" evidence="1">
    <location>
        <begin position="240"/>
        <end position="267"/>
    </location>
</feature>
<dbReference type="RefSeq" id="WP_236997079.1">
    <property type="nucleotide sequence ID" value="NZ_JAKKOR010000003.1"/>
</dbReference>
<organism evidence="2 3">
    <name type="scientific">Gordonia liuliyuniae</name>
    <dbReference type="NCBI Taxonomy" id="2911517"/>
    <lineage>
        <taxon>Bacteria</taxon>
        <taxon>Bacillati</taxon>
        <taxon>Actinomycetota</taxon>
        <taxon>Actinomycetes</taxon>
        <taxon>Mycobacteriales</taxon>
        <taxon>Gordoniaceae</taxon>
        <taxon>Gordonia</taxon>
    </lineage>
</organism>
<sequence>MSDDVTVVGLMADRGVPNRIAASVCERLARDLRRDVGGQWEVRRSQEVLPVDPDGEIPLAAQAPALMERNEWDVVVYLTDLTHHRGGRPIRYEVCSPDPATVVFVPALGVWRQRARTGRLLTGLVAAVSAGRQPSDDVVPKREISSLAGRLAMLAGMVHSNRPSRMLGALTGCTAVGLASGAFGIFYGSVWQIADALALARLSAISLVVVTALAAWLIVSNGLWTHSARPHPPGRAVDNASTVITVCSAVALMHVLLVAGLTALAFVVVDSAYFASQLGHDVGTWSYVRLGWFAASLGTIAGALGSNFDSEESVREATFSKRWYERRKLFDAYDR</sequence>
<proteinExistence type="predicted"/>
<reference evidence="2 3" key="1">
    <citation type="submission" date="2022-01" db="EMBL/GenBank/DDBJ databases">
        <authorList>
            <person name="Huang Y."/>
        </authorList>
    </citation>
    <scope>NUCLEOTIDE SEQUENCE [LARGE SCALE GENOMIC DNA]</scope>
    <source>
        <strain evidence="2 3">HY366</strain>
    </source>
</reference>
<keyword evidence="1" id="KW-0812">Transmembrane</keyword>
<gene>
    <name evidence="2" type="ORF">L5G33_05150</name>
</gene>
<feature type="transmembrane region" description="Helical" evidence="1">
    <location>
        <begin position="167"/>
        <end position="187"/>
    </location>
</feature>
<evidence type="ECO:0000313" key="2">
    <source>
        <dbReference type="EMBL" id="MCF8587857.1"/>
    </source>
</evidence>
<dbReference type="EMBL" id="JAKKOR010000003">
    <property type="protein sequence ID" value="MCF8587857.1"/>
    <property type="molecule type" value="Genomic_DNA"/>
</dbReference>
<comment type="caution">
    <text evidence="2">The sequence shown here is derived from an EMBL/GenBank/DDBJ whole genome shotgun (WGS) entry which is preliminary data.</text>
</comment>
<accession>A0ABS9IQM1</accession>
<feature type="transmembrane region" description="Helical" evidence="1">
    <location>
        <begin position="287"/>
        <end position="305"/>
    </location>
</feature>
<evidence type="ECO:0000313" key="3">
    <source>
        <dbReference type="Proteomes" id="UP001200110"/>
    </source>
</evidence>
<keyword evidence="3" id="KW-1185">Reference proteome</keyword>
<keyword evidence="1" id="KW-0472">Membrane</keyword>